<dbReference type="Proteomes" id="UP000635142">
    <property type="component" value="Unassembled WGS sequence"/>
</dbReference>
<proteinExistence type="predicted"/>
<comment type="caution">
    <text evidence="1">The sequence shown here is derived from an EMBL/GenBank/DDBJ whole genome shotgun (WGS) entry which is preliminary data.</text>
</comment>
<keyword evidence="2" id="KW-1185">Reference proteome</keyword>
<dbReference type="RefSeq" id="WP_191074986.1">
    <property type="nucleotide sequence ID" value="NZ_JACTAG010000001.1"/>
</dbReference>
<evidence type="ECO:0000313" key="1">
    <source>
        <dbReference type="EMBL" id="MBD3664075.1"/>
    </source>
</evidence>
<reference evidence="1" key="1">
    <citation type="submission" date="2020-08" db="EMBL/GenBank/DDBJ databases">
        <title>Sulfitobacter aestuariivivens sp. nov., isolated from a tidal flat.</title>
        <authorList>
            <person name="Park S."/>
            <person name="Yoon J.-H."/>
        </authorList>
    </citation>
    <scope>NUCLEOTIDE SEQUENCE</scope>
    <source>
        <strain evidence="1">TSTF-M16</strain>
    </source>
</reference>
<dbReference type="AlphaFoldDB" id="A0A927HGB1"/>
<dbReference type="EMBL" id="JACTAG010000001">
    <property type="protein sequence ID" value="MBD3664075.1"/>
    <property type="molecule type" value="Genomic_DNA"/>
</dbReference>
<name>A0A927HGB1_9RHOB</name>
<protein>
    <submittedName>
        <fullName evidence="1">Uncharacterized protein</fullName>
    </submittedName>
</protein>
<evidence type="ECO:0000313" key="2">
    <source>
        <dbReference type="Proteomes" id="UP000635142"/>
    </source>
</evidence>
<sequence length="213" mass="23478">MSKISLLDAAEMMAQTYARSNTSEVHTAIDVAGVQAVYLKNGTLVIPGTNEFSDWFDFNLNMGGATTVDGHGFEVVAGDSGALWHAGFLQHAQMVYMFAKGLNPKFIVGHSLGAASAQIVGMSLRTPTIAFASPQTCRTRDRLPNEGWVINVCRIDDAVCHVPPKFLGFRTIGSRYWLRPDELDADEDHKIHNYADLLKLKRIKDRVPTSWPA</sequence>
<gene>
    <name evidence="1" type="ORF">H9Q16_09090</name>
</gene>
<dbReference type="InterPro" id="IPR029058">
    <property type="entry name" value="AB_hydrolase_fold"/>
</dbReference>
<dbReference type="SUPFAM" id="SSF53474">
    <property type="entry name" value="alpha/beta-Hydrolases"/>
    <property type="match status" value="1"/>
</dbReference>
<organism evidence="1 2">
    <name type="scientific">Sulfitobacter aestuariivivens</name>
    <dbReference type="NCBI Taxonomy" id="2766981"/>
    <lineage>
        <taxon>Bacteria</taxon>
        <taxon>Pseudomonadati</taxon>
        <taxon>Pseudomonadota</taxon>
        <taxon>Alphaproteobacteria</taxon>
        <taxon>Rhodobacterales</taxon>
        <taxon>Roseobacteraceae</taxon>
        <taxon>Sulfitobacter</taxon>
    </lineage>
</organism>
<dbReference type="Gene3D" id="3.40.50.1820">
    <property type="entry name" value="alpha/beta hydrolase"/>
    <property type="match status" value="1"/>
</dbReference>
<accession>A0A927HGB1</accession>